<dbReference type="Gene3D" id="1.10.150.130">
    <property type="match status" value="1"/>
</dbReference>
<keyword evidence="1" id="KW-0238">DNA-binding</keyword>
<dbReference type="SUPFAM" id="SSF56349">
    <property type="entry name" value="DNA breaking-rejoining enzymes"/>
    <property type="match status" value="1"/>
</dbReference>
<feature type="domain" description="Tyr recombinase" evidence="3">
    <location>
        <begin position="141"/>
        <end position="346"/>
    </location>
</feature>
<evidence type="ECO:0000256" key="2">
    <source>
        <dbReference type="ARBA" id="ARBA00023172"/>
    </source>
</evidence>
<evidence type="ECO:0000313" key="4">
    <source>
        <dbReference type="EMBL" id="MCT9811847.1"/>
    </source>
</evidence>
<reference evidence="4 5" key="1">
    <citation type="submission" date="2022-09" db="EMBL/GenBank/DDBJ databases">
        <title>Draft genome of isolate Be4.</title>
        <authorList>
            <person name="Sanchez-Castro I."/>
            <person name="Martinez-Rodriguez P."/>
            <person name="Descostes M."/>
            <person name="Merroun M."/>
        </authorList>
    </citation>
    <scope>NUCLEOTIDE SEQUENCE [LARGE SCALE GENOMIC DNA]</scope>
    <source>
        <strain evidence="4 5">Be4</strain>
    </source>
</reference>
<evidence type="ECO:0000256" key="1">
    <source>
        <dbReference type="ARBA" id="ARBA00023125"/>
    </source>
</evidence>
<name>A0ABT2PRD5_9BURK</name>
<dbReference type="RefSeq" id="WP_261501098.1">
    <property type="nucleotide sequence ID" value="NZ_JAODYH010000007.1"/>
</dbReference>
<accession>A0ABT2PRD5</accession>
<dbReference type="InterPro" id="IPR002104">
    <property type="entry name" value="Integrase_catalytic"/>
</dbReference>
<dbReference type="InterPro" id="IPR013762">
    <property type="entry name" value="Integrase-like_cat_sf"/>
</dbReference>
<keyword evidence="5" id="KW-1185">Reference proteome</keyword>
<dbReference type="InterPro" id="IPR011010">
    <property type="entry name" value="DNA_brk_join_enz"/>
</dbReference>
<evidence type="ECO:0000313" key="5">
    <source>
        <dbReference type="Proteomes" id="UP001525968"/>
    </source>
</evidence>
<sequence>MTPSPSTPLPEANAVYLHWHQAAQGQAGDRSQAQDKQALESGYALIWRSWIAQLQGGRASLPPSSAPDAKAWHQATAEDVARFLQIRPGQRAHHQPERQISEVTRRRYWRLLDRIYDHALLQGWVASNPVQAVHRPAPEQATGHVLPQTLWTALPRHFPGSDDLQSARDHAVLHLLYELALAPEEVRALTMEALRGADQAPLAEADTPCFVQLQGLRAAQNRCLELPARSQAALAAWLRFRRRSGSPADAQAPLFESRKGGPLTIRALFHIASKTIALAHQACAGHARPLPLARMGPQVLRNTAIVQWLRAGVAPTEVIQRIGVEQVRALAHLQHCIDAEQPIRWS</sequence>
<organism evidence="4 5">
    <name type="scientific">Acidovorax bellezanensis</name>
    <dbReference type="NCBI Taxonomy" id="2976702"/>
    <lineage>
        <taxon>Bacteria</taxon>
        <taxon>Pseudomonadati</taxon>
        <taxon>Pseudomonadota</taxon>
        <taxon>Betaproteobacteria</taxon>
        <taxon>Burkholderiales</taxon>
        <taxon>Comamonadaceae</taxon>
        <taxon>Acidovorax</taxon>
    </lineage>
</organism>
<protein>
    <submittedName>
        <fullName evidence="4">Site-specific integrase</fullName>
    </submittedName>
</protein>
<comment type="caution">
    <text evidence="4">The sequence shown here is derived from an EMBL/GenBank/DDBJ whole genome shotgun (WGS) entry which is preliminary data.</text>
</comment>
<dbReference type="PROSITE" id="PS51898">
    <property type="entry name" value="TYR_RECOMBINASE"/>
    <property type="match status" value="1"/>
</dbReference>
<dbReference type="Gene3D" id="1.10.443.10">
    <property type="entry name" value="Intergrase catalytic core"/>
    <property type="match status" value="1"/>
</dbReference>
<proteinExistence type="predicted"/>
<dbReference type="InterPro" id="IPR010998">
    <property type="entry name" value="Integrase_recombinase_N"/>
</dbReference>
<evidence type="ECO:0000259" key="3">
    <source>
        <dbReference type="PROSITE" id="PS51898"/>
    </source>
</evidence>
<dbReference type="EMBL" id="JAODYH010000007">
    <property type="protein sequence ID" value="MCT9811847.1"/>
    <property type="molecule type" value="Genomic_DNA"/>
</dbReference>
<gene>
    <name evidence="4" type="ORF">N0K08_14475</name>
</gene>
<keyword evidence="2" id="KW-0233">DNA recombination</keyword>
<dbReference type="Proteomes" id="UP001525968">
    <property type="component" value="Unassembled WGS sequence"/>
</dbReference>